<dbReference type="HAMAP" id="MF_01334">
    <property type="entry name" value="Ribosomal_bL25_CTC"/>
    <property type="match status" value="1"/>
</dbReference>
<reference evidence="9 10" key="1">
    <citation type="submission" date="2013-11" db="EMBL/GenBank/DDBJ databases">
        <title>Metagenomic analysis of a methanogenic consortium involved in long chain n-alkane degradation.</title>
        <authorList>
            <person name="Davidova I.A."/>
            <person name="Callaghan A.V."/>
            <person name="Wawrik B."/>
            <person name="Pruitt S."/>
            <person name="Marks C."/>
            <person name="Duncan K.E."/>
            <person name="Suflita J.M."/>
        </authorList>
    </citation>
    <scope>NUCLEOTIDE SEQUENCE [LARGE SCALE GENOMIC DNA]</scope>
    <source>
        <strain evidence="9 10">SPR</strain>
    </source>
</reference>
<dbReference type="Pfam" id="PF14693">
    <property type="entry name" value="Ribosomal_TL5_C"/>
    <property type="match status" value="1"/>
</dbReference>
<gene>
    <name evidence="5" type="primary">rplY</name>
    <name evidence="5" type="synonym">ctc</name>
    <name evidence="9" type="ORF">X474_01050</name>
</gene>
<dbReference type="PATRIC" id="fig|1429043.3.peg.223"/>
<dbReference type="InterPro" id="IPR011035">
    <property type="entry name" value="Ribosomal_bL25/Gln-tRNA_synth"/>
</dbReference>
<feature type="compositionally biased region" description="Acidic residues" evidence="6">
    <location>
        <begin position="181"/>
        <end position="205"/>
    </location>
</feature>
<dbReference type="GO" id="GO:0006412">
    <property type="term" value="P:translation"/>
    <property type="evidence" value="ECO:0007669"/>
    <property type="project" value="UniProtKB-UniRule"/>
</dbReference>
<dbReference type="Proteomes" id="UP000032233">
    <property type="component" value="Unassembled WGS sequence"/>
</dbReference>
<protein>
    <recommendedName>
        <fullName evidence="5">Large ribosomal subunit protein bL25</fullName>
    </recommendedName>
    <alternativeName>
        <fullName evidence="5">General stress protein CTC</fullName>
    </alternativeName>
</protein>
<dbReference type="InterPro" id="IPR020056">
    <property type="entry name" value="Rbsml_bL25/Gln-tRNA_synth_N"/>
</dbReference>
<dbReference type="InterPro" id="IPR029751">
    <property type="entry name" value="Ribosomal_L25_dom"/>
</dbReference>
<evidence type="ECO:0000259" key="8">
    <source>
        <dbReference type="Pfam" id="PF14693"/>
    </source>
</evidence>
<evidence type="ECO:0000256" key="6">
    <source>
        <dbReference type="SAM" id="MobiDB-lite"/>
    </source>
</evidence>
<dbReference type="GO" id="GO:0008097">
    <property type="term" value="F:5S rRNA binding"/>
    <property type="evidence" value="ECO:0007669"/>
    <property type="project" value="InterPro"/>
</dbReference>
<keyword evidence="3 5" id="KW-0689">Ribosomal protein</keyword>
<dbReference type="GO" id="GO:0003735">
    <property type="term" value="F:structural constituent of ribosome"/>
    <property type="evidence" value="ECO:0007669"/>
    <property type="project" value="InterPro"/>
</dbReference>
<accession>A0A0D2JCM2</accession>
<dbReference type="Pfam" id="PF01386">
    <property type="entry name" value="Ribosomal_L25p"/>
    <property type="match status" value="1"/>
</dbReference>
<dbReference type="EMBL" id="AZAC01000001">
    <property type="protein sequence ID" value="KIX15894.1"/>
    <property type="molecule type" value="Genomic_DNA"/>
</dbReference>
<comment type="subunit">
    <text evidence="5">Part of the 50S ribosomal subunit; part of the 5S rRNA/L5/L18/L25 subcomplex. Contacts the 5S rRNA. Binds to the 5S rRNA independently of L5 and L18.</text>
</comment>
<dbReference type="InterPro" id="IPR020057">
    <property type="entry name" value="Ribosomal_bL25_b-dom"/>
</dbReference>
<dbReference type="InterPro" id="IPR001021">
    <property type="entry name" value="Ribosomal_bL25_long"/>
</dbReference>
<dbReference type="PANTHER" id="PTHR33284:SF1">
    <property type="entry name" value="RIBOSOMAL PROTEIN L25_GLN-TRNA SYNTHETASE, ANTI-CODON-BINDING DOMAIN-CONTAINING PROTEIN"/>
    <property type="match status" value="1"/>
</dbReference>
<feature type="region of interest" description="Disordered" evidence="6">
    <location>
        <begin position="179"/>
        <end position="205"/>
    </location>
</feature>
<dbReference type="InterPro" id="IPR037121">
    <property type="entry name" value="Ribosomal_bL25_C"/>
</dbReference>
<evidence type="ECO:0000256" key="2">
    <source>
        <dbReference type="ARBA" id="ARBA00022884"/>
    </source>
</evidence>
<dbReference type="CDD" id="cd00495">
    <property type="entry name" value="Ribosomal_L25_TL5_CTC"/>
    <property type="match status" value="1"/>
</dbReference>
<dbReference type="InterPro" id="IPR020930">
    <property type="entry name" value="Ribosomal_uL5_bac-type"/>
</dbReference>
<keyword evidence="10" id="KW-1185">Reference proteome</keyword>
<keyword evidence="1 5" id="KW-0699">rRNA-binding</keyword>
<dbReference type="STRING" id="1429043.X474_01050"/>
<evidence type="ECO:0000256" key="3">
    <source>
        <dbReference type="ARBA" id="ARBA00022980"/>
    </source>
</evidence>
<evidence type="ECO:0000256" key="4">
    <source>
        <dbReference type="ARBA" id="ARBA00023274"/>
    </source>
</evidence>
<dbReference type="Gene3D" id="2.170.120.20">
    <property type="entry name" value="Ribosomal protein L25, beta domain"/>
    <property type="match status" value="1"/>
</dbReference>
<dbReference type="SUPFAM" id="SSF50715">
    <property type="entry name" value="Ribosomal protein L25-like"/>
    <property type="match status" value="1"/>
</dbReference>
<organism evidence="9 10">
    <name type="scientific">Dethiosulfatarculus sandiegensis</name>
    <dbReference type="NCBI Taxonomy" id="1429043"/>
    <lineage>
        <taxon>Bacteria</taxon>
        <taxon>Pseudomonadati</taxon>
        <taxon>Thermodesulfobacteriota</taxon>
        <taxon>Desulfarculia</taxon>
        <taxon>Desulfarculales</taxon>
        <taxon>Desulfarculaceae</taxon>
        <taxon>Dethiosulfatarculus</taxon>
    </lineage>
</organism>
<dbReference type="PANTHER" id="PTHR33284">
    <property type="entry name" value="RIBOSOMAL PROTEIN L25/GLN-TRNA SYNTHETASE, ANTI-CODON-BINDING DOMAIN-CONTAINING PROTEIN"/>
    <property type="match status" value="1"/>
</dbReference>
<feature type="domain" description="Large ribosomal subunit protein bL25 beta" evidence="8">
    <location>
        <begin position="97"/>
        <end position="179"/>
    </location>
</feature>
<comment type="caution">
    <text evidence="9">The sequence shown here is derived from an EMBL/GenBank/DDBJ whole genome shotgun (WGS) entry which is preliminary data.</text>
</comment>
<name>A0A0D2JCM2_9BACT</name>
<dbReference type="AlphaFoldDB" id="A0A0D2JCM2"/>
<dbReference type="GO" id="GO:0022625">
    <property type="term" value="C:cytosolic large ribosomal subunit"/>
    <property type="evidence" value="ECO:0007669"/>
    <property type="project" value="TreeGrafter"/>
</dbReference>
<evidence type="ECO:0000259" key="7">
    <source>
        <dbReference type="Pfam" id="PF01386"/>
    </source>
</evidence>
<dbReference type="InParanoid" id="A0A0D2JCM2"/>
<dbReference type="NCBIfam" id="TIGR00731">
    <property type="entry name" value="bL25_bact_ctc"/>
    <property type="match status" value="1"/>
</dbReference>
<proteinExistence type="inferred from homology"/>
<keyword evidence="2 5" id="KW-0694">RNA-binding</keyword>
<evidence type="ECO:0000313" key="9">
    <source>
        <dbReference type="EMBL" id="KIX15894.1"/>
    </source>
</evidence>
<dbReference type="Gene3D" id="2.40.240.10">
    <property type="entry name" value="Ribosomal Protein L25, Chain P"/>
    <property type="match status" value="1"/>
</dbReference>
<comment type="function">
    <text evidence="5">This is one of the proteins that binds to the 5S RNA in the ribosome where it forms part of the central protuberance.</text>
</comment>
<feature type="domain" description="Large ribosomal subunit protein bL25 L25" evidence="7">
    <location>
        <begin position="2"/>
        <end position="89"/>
    </location>
</feature>
<evidence type="ECO:0000256" key="1">
    <source>
        <dbReference type="ARBA" id="ARBA00022730"/>
    </source>
</evidence>
<sequence>MSVTRREVTGKGACRRLRVQGMIPAVVYGKGLDPENLAVPRPALEALLRKASGTMAYLSLQIEGESPRAALLQELQTDYLGSKPVHLDLYEIKPDQEITVETHLEFDGEAPGANLGGIVTFAEHSVMIKGNADSIPDKLVVDLSSLNLGESISASDLNLPEGVSFAVQEDFLVVSCVEPTEAAEETEEEEGEETEEGEAASEASE</sequence>
<comment type="similarity">
    <text evidence="5">Belongs to the bacterial ribosomal protein bL25 family. CTC subfamily.</text>
</comment>
<keyword evidence="4 5" id="KW-0687">Ribonucleoprotein</keyword>
<evidence type="ECO:0000256" key="5">
    <source>
        <dbReference type="HAMAP-Rule" id="MF_01334"/>
    </source>
</evidence>
<evidence type="ECO:0000313" key="10">
    <source>
        <dbReference type="Proteomes" id="UP000032233"/>
    </source>
</evidence>